<accession>A0A9N9SJP4</accession>
<dbReference type="OrthoDB" id="10066957at2759"/>
<dbReference type="Proteomes" id="UP001153737">
    <property type="component" value="Chromosome 9"/>
</dbReference>
<sequence>MVITREIADEIKNAVNLALNKCLTDQTFIKTLADSVSKAVTDTVKNKLQQLEQKVTELKNEMNQTKHDNNTQIKTLGGSLKKITGENEMLRNKLDNMEQEMKKNNLRIFNLQENSQENTSQDIITFFRSKLAISLEDKDIDICYRIGKNDNTRKPRGIFLKLKNFDKRQEIYHKKKLLKGTGVIIREDLTKLRVEMLSKAIEKTSLKNVWTEGGKIFVNIDNKVIIINNNDDFRKVFPL</sequence>
<organism evidence="2 3">
    <name type="scientific">Phaedon cochleariae</name>
    <name type="common">Mustard beetle</name>
    <dbReference type="NCBI Taxonomy" id="80249"/>
    <lineage>
        <taxon>Eukaryota</taxon>
        <taxon>Metazoa</taxon>
        <taxon>Ecdysozoa</taxon>
        <taxon>Arthropoda</taxon>
        <taxon>Hexapoda</taxon>
        <taxon>Insecta</taxon>
        <taxon>Pterygota</taxon>
        <taxon>Neoptera</taxon>
        <taxon>Endopterygota</taxon>
        <taxon>Coleoptera</taxon>
        <taxon>Polyphaga</taxon>
        <taxon>Cucujiformia</taxon>
        <taxon>Chrysomeloidea</taxon>
        <taxon>Chrysomelidae</taxon>
        <taxon>Chrysomelinae</taxon>
        <taxon>Chrysomelini</taxon>
        <taxon>Phaedon</taxon>
    </lineage>
</organism>
<reference evidence="2" key="2">
    <citation type="submission" date="2022-10" db="EMBL/GenBank/DDBJ databases">
        <authorList>
            <consortium name="ENA_rothamsted_submissions"/>
            <consortium name="culmorum"/>
            <person name="King R."/>
        </authorList>
    </citation>
    <scope>NUCLEOTIDE SEQUENCE</scope>
</reference>
<keyword evidence="3" id="KW-1185">Reference proteome</keyword>
<reference evidence="2" key="1">
    <citation type="submission" date="2022-01" db="EMBL/GenBank/DDBJ databases">
        <authorList>
            <person name="King R."/>
        </authorList>
    </citation>
    <scope>NUCLEOTIDE SEQUENCE</scope>
</reference>
<evidence type="ECO:0000313" key="3">
    <source>
        <dbReference type="Proteomes" id="UP001153737"/>
    </source>
</evidence>
<dbReference type="AlphaFoldDB" id="A0A9N9SJP4"/>
<feature type="coiled-coil region" evidence="1">
    <location>
        <begin position="41"/>
        <end position="114"/>
    </location>
</feature>
<dbReference type="Gene3D" id="3.30.70.1820">
    <property type="entry name" value="L1 transposable element, RRM domain"/>
    <property type="match status" value="1"/>
</dbReference>
<evidence type="ECO:0000313" key="2">
    <source>
        <dbReference type="EMBL" id="CAG9825699.1"/>
    </source>
</evidence>
<gene>
    <name evidence="2" type="ORF">PHAECO_LOCUS13110</name>
</gene>
<name>A0A9N9SJP4_PHACE</name>
<keyword evidence="1" id="KW-0175">Coiled coil</keyword>
<protein>
    <submittedName>
        <fullName evidence="2">Uncharacterized protein</fullName>
    </submittedName>
</protein>
<evidence type="ECO:0000256" key="1">
    <source>
        <dbReference type="SAM" id="Coils"/>
    </source>
</evidence>
<proteinExistence type="predicted"/>
<dbReference type="EMBL" id="OU896715">
    <property type="protein sequence ID" value="CAG9825699.1"/>
    <property type="molecule type" value="Genomic_DNA"/>
</dbReference>